<organism evidence="1 2">
    <name type="scientific">Ambispora leptoticha</name>
    <dbReference type="NCBI Taxonomy" id="144679"/>
    <lineage>
        <taxon>Eukaryota</taxon>
        <taxon>Fungi</taxon>
        <taxon>Fungi incertae sedis</taxon>
        <taxon>Mucoromycota</taxon>
        <taxon>Glomeromycotina</taxon>
        <taxon>Glomeromycetes</taxon>
        <taxon>Archaeosporales</taxon>
        <taxon>Ambisporaceae</taxon>
        <taxon>Ambispora</taxon>
    </lineage>
</organism>
<feature type="non-terminal residue" evidence="1">
    <location>
        <position position="147"/>
    </location>
</feature>
<evidence type="ECO:0000313" key="1">
    <source>
        <dbReference type="EMBL" id="CAG8678903.1"/>
    </source>
</evidence>
<reference evidence="1" key="1">
    <citation type="submission" date="2021-06" db="EMBL/GenBank/DDBJ databases">
        <authorList>
            <person name="Kallberg Y."/>
            <person name="Tangrot J."/>
            <person name="Rosling A."/>
        </authorList>
    </citation>
    <scope>NUCLEOTIDE SEQUENCE</scope>
    <source>
        <strain evidence="1">FL130A</strain>
    </source>
</reference>
<accession>A0A9N9HJI4</accession>
<evidence type="ECO:0000313" key="2">
    <source>
        <dbReference type="Proteomes" id="UP000789508"/>
    </source>
</evidence>
<proteinExistence type="predicted"/>
<keyword evidence="2" id="KW-1185">Reference proteome</keyword>
<comment type="caution">
    <text evidence="1">The sequence shown here is derived from an EMBL/GenBank/DDBJ whole genome shotgun (WGS) entry which is preliminary data.</text>
</comment>
<sequence>MKCFKLFSTYEQESGQLFTARMGKNFRFPRNILEGVPSITSLVLGPNPTKCLVHNQRVIEYGQMYDDDDKLDQILEAMPGALQIPVDQTKLPRNPPAKMVTVQRINNGNDYKVRVRIRRPNEGLIVQINHDFYDTQRKKLYTCVVDP</sequence>
<dbReference type="AlphaFoldDB" id="A0A9N9HJI4"/>
<dbReference type="Proteomes" id="UP000789508">
    <property type="component" value="Unassembled WGS sequence"/>
</dbReference>
<dbReference type="OrthoDB" id="2409391at2759"/>
<dbReference type="EMBL" id="CAJVPS010013751">
    <property type="protein sequence ID" value="CAG8678903.1"/>
    <property type="molecule type" value="Genomic_DNA"/>
</dbReference>
<name>A0A9N9HJI4_9GLOM</name>
<protein>
    <submittedName>
        <fullName evidence="1">8849_t:CDS:1</fullName>
    </submittedName>
</protein>
<gene>
    <name evidence="1" type="ORF">ALEPTO_LOCUS10798</name>
</gene>